<dbReference type="GO" id="GO:0003964">
    <property type="term" value="F:RNA-directed DNA polymerase activity"/>
    <property type="evidence" value="ECO:0007669"/>
    <property type="project" value="UniProtKB-KW"/>
</dbReference>
<gene>
    <name evidence="1" type="ORF">Tci_590470</name>
</gene>
<keyword evidence="1" id="KW-0808">Transferase</keyword>
<accession>A0A699J8V9</accession>
<dbReference type="EMBL" id="BKCJ010382140">
    <property type="protein sequence ID" value="GFA18498.1"/>
    <property type="molecule type" value="Genomic_DNA"/>
</dbReference>
<proteinExistence type="predicted"/>
<protein>
    <submittedName>
        <fullName evidence="1">Reverse transcriptase domain, reverse transcriptase zinc-binding domain protein</fullName>
    </submittedName>
</protein>
<feature type="non-terminal residue" evidence="1">
    <location>
        <position position="1"/>
    </location>
</feature>
<keyword evidence="1" id="KW-0695">RNA-directed DNA polymerase</keyword>
<organism evidence="1">
    <name type="scientific">Tanacetum cinerariifolium</name>
    <name type="common">Dalmatian daisy</name>
    <name type="synonym">Chrysanthemum cinerariifolium</name>
    <dbReference type="NCBI Taxonomy" id="118510"/>
    <lineage>
        <taxon>Eukaryota</taxon>
        <taxon>Viridiplantae</taxon>
        <taxon>Streptophyta</taxon>
        <taxon>Embryophyta</taxon>
        <taxon>Tracheophyta</taxon>
        <taxon>Spermatophyta</taxon>
        <taxon>Magnoliopsida</taxon>
        <taxon>eudicotyledons</taxon>
        <taxon>Gunneridae</taxon>
        <taxon>Pentapetalae</taxon>
        <taxon>asterids</taxon>
        <taxon>campanulids</taxon>
        <taxon>Asterales</taxon>
        <taxon>Asteraceae</taxon>
        <taxon>Asteroideae</taxon>
        <taxon>Anthemideae</taxon>
        <taxon>Anthemidinae</taxon>
        <taxon>Tanacetum</taxon>
    </lineage>
</organism>
<evidence type="ECO:0000313" key="1">
    <source>
        <dbReference type="EMBL" id="GFA18498.1"/>
    </source>
</evidence>
<name>A0A699J8V9_TANCI</name>
<keyword evidence="1" id="KW-0548">Nucleotidyltransferase</keyword>
<reference evidence="1" key="1">
    <citation type="journal article" date="2019" name="Sci. Rep.">
        <title>Draft genome of Tanacetum cinerariifolium, the natural source of mosquito coil.</title>
        <authorList>
            <person name="Yamashiro T."/>
            <person name="Shiraishi A."/>
            <person name="Satake H."/>
            <person name="Nakayama K."/>
        </authorList>
    </citation>
    <scope>NUCLEOTIDE SEQUENCE</scope>
</reference>
<dbReference type="AlphaFoldDB" id="A0A699J8V9"/>
<comment type="caution">
    <text evidence="1">The sequence shown here is derived from an EMBL/GenBank/DDBJ whole genome shotgun (WGS) entry which is preliminary data.</text>
</comment>
<sequence length="176" mass="20492">QNAFINGRFILDGVLIANETMEFSKKKKEKSLIFKGDFEKACGLKVNYNKGKIYGIGFNKGEMVNMARWMGFGIGEFSFTYLGLTIGENMRRVDRWVDNRRLCDRFHRLYHLDRRKESSVMDRDRGLMTFGVGNGIGWTLEEKGEFMVKELARLVEEKILHTVVDEPIWNNLVPKK</sequence>